<proteinExistence type="predicted"/>
<sequence length="108" mass="12088">MLVYGENSYFHRLRENLPIPDVHLSYCKDLGDKVEIVMTAPMPSALHKKDMSDHSDGTEDPTAPFYPMDTNDTGLPPVSDLFVDEDMDAVFGGQDTIFPVGDYQAEDF</sequence>
<organism evidence="2 3">
    <name type="scientific">Penicillium malachiteum</name>
    <dbReference type="NCBI Taxonomy" id="1324776"/>
    <lineage>
        <taxon>Eukaryota</taxon>
        <taxon>Fungi</taxon>
        <taxon>Dikarya</taxon>
        <taxon>Ascomycota</taxon>
        <taxon>Pezizomycotina</taxon>
        <taxon>Eurotiomycetes</taxon>
        <taxon>Eurotiomycetidae</taxon>
        <taxon>Eurotiales</taxon>
        <taxon>Aspergillaceae</taxon>
        <taxon>Penicillium</taxon>
    </lineage>
</organism>
<reference evidence="2" key="1">
    <citation type="journal article" date="2023" name="IMA Fungus">
        <title>Comparative genomic study of the Penicillium genus elucidates a diverse pangenome and 15 lateral gene transfer events.</title>
        <authorList>
            <person name="Petersen C."/>
            <person name="Sorensen T."/>
            <person name="Nielsen M.R."/>
            <person name="Sondergaard T.E."/>
            <person name="Sorensen J.L."/>
            <person name="Fitzpatrick D.A."/>
            <person name="Frisvad J.C."/>
            <person name="Nielsen K.L."/>
        </authorList>
    </citation>
    <scope>NUCLEOTIDE SEQUENCE</scope>
    <source>
        <strain evidence="2">IBT 17514</strain>
    </source>
</reference>
<dbReference type="AlphaFoldDB" id="A0AAD6HID2"/>
<evidence type="ECO:0000256" key="1">
    <source>
        <dbReference type="SAM" id="MobiDB-lite"/>
    </source>
</evidence>
<gene>
    <name evidence="2" type="ORF">N7493_007556</name>
</gene>
<dbReference type="Proteomes" id="UP001215712">
    <property type="component" value="Unassembled WGS sequence"/>
</dbReference>
<accession>A0AAD6HID2</accession>
<comment type="caution">
    <text evidence="2">The sequence shown here is derived from an EMBL/GenBank/DDBJ whole genome shotgun (WGS) entry which is preliminary data.</text>
</comment>
<name>A0AAD6HID2_9EURO</name>
<evidence type="ECO:0000313" key="3">
    <source>
        <dbReference type="Proteomes" id="UP001215712"/>
    </source>
</evidence>
<evidence type="ECO:0000313" key="2">
    <source>
        <dbReference type="EMBL" id="KAJ5719101.1"/>
    </source>
</evidence>
<dbReference type="EMBL" id="JAQJAN010000011">
    <property type="protein sequence ID" value="KAJ5719101.1"/>
    <property type="molecule type" value="Genomic_DNA"/>
</dbReference>
<feature type="region of interest" description="Disordered" evidence="1">
    <location>
        <begin position="47"/>
        <end position="70"/>
    </location>
</feature>
<feature type="compositionally biased region" description="Basic and acidic residues" evidence="1">
    <location>
        <begin position="47"/>
        <end position="57"/>
    </location>
</feature>
<keyword evidence="3" id="KW-1185">Reference proteome</keyword>
<protein>
    <submittedName>
        <fullName evidence="2">Uncharacterized protein</fullName>
    </submittedName>
</protein>
<reference evidence="2" key="2">
    <citation type="submission" date="2023-01" db="EMBL/GenBank/DDBJ databases">
        <authorList>
            <person name="Petersen C."/>
        </authorList>
    </citation>
    <scope>NUCLEOTIDE SEQUENCE</scope>
    <source>
        <strain evidence="2">IBT 17514</strain>
    </source>
</reference>